<comment type="caution">
    <text evidence="1">The sequence shown here is derived from an EMBL/GenBank/DDBJ whole genome shotgun (WGS) entry which is preliminary data.</text>
</comment>
<keyword evidence="2" id="KW-1185">Reference proteome</keyword>
<reference evidence="2" key="1">
    <citation type="submission" date="2016-07" db="EMBL/GenBank/DDBJ databases">
        <title>Frankia sp. NRRL B-16219 Genome sequencing.</title>
        <authorList>
            <person name="Ghodhbane-Gtari F."/>
            <person name="Swanson E."/>
            <person name="Gueddou A."/>
            <person name="Louati M."/>
            <person name="Nouioui I."/>
            <person name="Hezbri K."/>
            <person name="Abebe-Akele F."/>
            <person name="Simpson S."/>
            <person name="Morris K."/>
            <person name="Thomas K."/>
            <person name="Gtari M."/>
            <person name="Tisa L.S."/>
        </authorList>
    </citation>
    <scope>NUCLEOTIDE SEQUENCE [LARGE SCALE GENOMIC DNA]</scope>
    <source>
        <strain evidence="2">NRRL B-16219</strain>
    </source>
</reference>
<evidence type="ECO:0000313" key="2">
    <source>
        <dbReference type="Proteomes" id="UP000179769"/>
    </source>
</evidence>
<dbReference type="Proteomes" id="UP000179769">
    <property type="component" value="Unassembled WGS sequence"/>
</dbReference>
<organism evidence="1 2">
    <name type="scientific">Parafrankia soli</name>
    <dbReference type="NCBI Taxonomy" id="2599596"/>
    <lineage>
        <taxon>Bacteria</taxon>
        <taxon>Bacillati</taxon>
        <taxon>Actinomycetota</taxon>
        <taxon>Actinomycetes</taxon>
        <taxon>Frankiales</taxon>
        <taxon>Frankiaceae</taxon>
        <taxon>Parafrankia</taxon>
    </lineage>
</organism>
<evidence type="ECO:0000313" key="1">
    <source>
        <dbReference type="EMBL" id="OHV21556.1"/>
    </source>
</evidence>
<name>A0A1S1PJQ9_9ACTN</name>
<dbReference type="EMBL" id="MAXA01000252">
    <property type="protein sequence ID" value="OHV21556.1"/>
    <property type="molecule type" value="Genomic_DNA"/>
</dbReference>
<dbReference type="OrthoDB" id="9778153at2"/>
<dbReference type="AlphaFoldDB" id="A0A1S1PJQ9"/>
<accession>A0A1S1PJQ9</accession>
<protein>
    <submittedName>
        <fullName evidence="1">Uncharacterized protein</fullName>
    </submittedName>
</protein>
<dbReference type="RefSeq" id="WP_071066336.1">
    <property type="nucleotide sequence ID" value="NZ_MAXA01000252.1"/>
</dbReference>
<gene>
    <name evidence="1" type="ORF">BBK14_26290</name>
</gene>
<sequence>MTGHPPPGLFAGLVDDAGLFPPEELPMPAALRRHRHDRADPTGVLTGHFLCAASRVDELLEALAAGARGRGAFGGRLDGTAAEGRLALGLVSPLEPSTLHTALARLEGDPPVELVGVEGLLGDLAALAAVPPSVPCFVETPRGDRDALARVSAAGHGVKIRCGGARAEQFPPSAEVARFVVACARGGVPFKATAGLHHALPYRDRRTGFTHHGFLNLVLATCRAVDGAGLPAVSEILDRTDEAALVAEARAVPPELARAARRALVAYGSCRTDAPVDDLRRLGLVSSAAPSGATASAGTEASA</sequence>
<proteinExistence type="predicted"/>